<dbReference type="EMBL" id="FNDK01000030">
    <property type="protein sequence ID" value="SDI27345.1"/>
    <property type="molecule type" value="Genomic_DNA"/>
</dbReference>
<protein>
    <submittedName>
        <fullName evidence="1">Uncharacterized protein</fullName>
    </submittedName>
</protein>
<name>A0A1G8J7X7_9BACI</name>
<dbReference type="RefSeq" id="WP_091276279.1">
    <property type="nucleotide sequence ID" value="NZ_FNDK01000030.1"/>
</dbReference>
<gene>
    <name evidence="1" type="ORF">SAMN05192534_13013</name>
</gene>
<accession>A0A1G8J7X7</accession>
<evidence type="ECO:0000313" key="2">
    <source>
        <dbReference type="Proteomes" id="UP000199163"/>
    </source>
</evidence>
<sequence length="95" mass="11022">MSMNKDHPVHLPDRLFVNHCYERFGVNRGVYNTVDKYLFTAGMIDITQRRAAMLEFLSYLHHVNGIKSNGRINFGGHGLSTRLKEYWVKTTPIPQ</sequence>
<evidence type="ECO:0000313" key="1">
    <source>
        <dbReference type="EMBL" id="SDI27345.1"/>
    </source>
</evidence>
<dbReference type="OrthoDB" id="2889790at2"/>
<reference evidence="1 2" key="1">
    <citation type="submission" date="2016-10" db="EMBL/GenBank/DDBJ databases">
        <authorList>
            <person name="de Groot N.N."/>
        </authorList>
    </citation>
    <scope>NUCLEOTIDE SEQUENCE [LARGE SCALE GENOMIC DNA]</scope>
    <source>
        <strain evidence="1 2">DSM 21632</strain>
    </source>
</reference>
<organism evidence="1 2">
    <name type="scientific">Alteribacillus persepolensis</name>
    <dbReference type="NCBI Taxonomy" id="568899"/>
    <lineage>
        <taxon>Bacteria</taxon>
        <taxon>Bacillati</taxon>
        <taxon>Bacillota</taxon>
        <taxon>Bacilli</taxon>
        <taxon>Bacillales</taxon>
        <taxon>Bacillaceae</taxon>
        <taxon>Alteribacillus</taxon>
    </lineage>
</organism>
<proteinExistence type="predicted"/>
<dbReference type="STRING" id="568899.SAMN05192534_13013"/>
<dbReference type="Proteomes" id="UP000199163">
    <property type="component" value="Unassembled WGS sequence"/>
</dbReference>
<keyword evidence="2" id="KW-1185">Reference proteome</keyword>
<dbReference type="AlphaFoldDB" id="A0A1G8J7X7"/>